<dbReference type="Pfam" id="PF20901">
    <property type="entry name" value="Sf6_terminase"/>
    <property type="match status" value="1"/>
</dbReference>
<evidence type="ECO:0000313" key="3">
    <source>
        <dbReference type="Proteomes" id="UP000642265"/>
    </source>
</evidence>
<evidence type="ECO:0000313" key="2">
    <source>
        <dbReference type="EMBL" id="MBE0559910.1"/>
    </source>
</evidence>
<gene>
    <name evidence="2" type="ORF">IH622_03630</name>
</gene>
<name>A0A8I0N2P9_BRUAN</name>
<feature type="region of interest" description="Disordered" evidence="1">
    <location>
        <begin position="130"/>
        <end position="159"/>
    </location>
</feature>
<dbReference type="AlphaFoldDB" id="A0A8I0N2P9"/>
<sequence length="159" mass="17990">MSEKEVKTGRPTKFSQALADAICERIADGDSLRTICDEEGFPARSTVFKWLSQNAAFADQYAHAREAQADAIFDDILEIADDGQNDWMEKHSKEGENIGWQENGEALRRSQLRIDARKWMAGKLRPKRYGDRTQMELTGPQGEDGEPTAIQFTIVDPKR</sequence>
<comment type="caution">
    <text evidence="2">The sequence shown here is derived from an EMBL/GenBank/DDBJ whole genome shotgun (WGS) entry which is preliminary data.</text>
</comment>
<dbReference type="Gene3D" id="1.10.10.60">
    <property type="entry name" value="Homeodomain-like"/>
    <property type="match status" value="1"/>
</dbReference>
<dbReference type="EMBL" id="JACZKO010000011">
    <property type="protein sequence ID" value="MBE0559910.1"/>
    <property type="molecule type" value="Genomic_DNA"/>
</dbReference>
<proteinExistence type="predicted"/>
<dbReference type="InterPro" id="IPR048683">
    <property type="entry name" value="Sf6_terminase"/>
</dbReference>
<reference evidence="2" key="2">
    <citation type="submission" date="2020-10" db="EMBL/GenBank/DDBJ databases">
        <title>Enrichment of novel Verrucomicrobia, Bacteroidetes and Krumholzibacteria in an oxygen-limited, methane- and iron-fed bioreactor inoculated with Bothnian Sea sediments.</title>
        <authorList>
            <person name="Martins P.D."/>
            <person name="de Jong A."/>
            <person name="Lenstra W.K."/>
            <person name="van Helmond N.A.G.M."/>
            <person name="Slomp C.P."/>
            <person name="Jetten M.S.M."/>
            <person name="Welte C.U."/>
            <person name="Rasigraf O."/>
        </authorList>
    </citation>
    <scope>NUCLEOTIDE SEQUENCE</scope>
    <source>
        <strain evidence="2">MAG47</strain>
    </source>
</reference>
<reference evidence="2" key="1">
    <citation type="submission" date="2020-09" db="EMBL/GenBank/DDBJ databases">
        <authorList>
            <person name="Dalcin Martins P."/>
        </authorList>
    </citation>
    <scope>NUCLEOTIDE SEQUENCE</scope>
    <source>
        <strain evidence="2">MAG47</strain>
    </source>
</reference>
<dbReference type="Proteomes" id="UP000642265">
    <property type="component" value="Unassembled WGS sequence"/>
</dbReference>
<evidence type="ECO:0000256" key="1">
    <source>
        <dbReference type="SAM" id="MobiDB-lite"/>
    </source>
</evidence>
<protein>
    <submittedName>
        <fullName evidence="2">Terminase small subunit protein</fullName>
    </submittedName>
</protein>
<accession>A0A8I0N2P9</accession>
<organism evidence="2 3">
    <name type="scientific">Brucella anthropi</name>
    <name type="common">Ochrobactrum anthropi</name>
    <dbReference type="NCBI Taxonomy" id="529"/>
    <lineage>
        <taxon>Bacteria</taxon>
        <taxon>Pseudomonadati</taxon>
        <taxon>Pseudomonadota</taxon>
        <taxon>Alphaproteobacteria</taxon>
        <taxon>Hyphomicrobiales</taxon>
        <taxon>Brucellaceae</taxon>
        <taxon>Brucella/Ochrobactrum group</taxon>
        <taxon>Brucella</taxon>
    </lineage>
</organism>